<sequence>MRRDELDPLPYAEGYPSLLSVTGRVDIHSLAAKFLSDSRTQGAYLEFGVGKGRSAVSALRAYRRENVCDRYILCDSFEGLPELTGVDVGSRQFQRGDYAFDQPAVEAFLERYGVADAAPVSFVKGWFGPDTADEVTRALGDSPVAVIHVDVDLYESCNWVLQAVTRHVRPGVVMLFDDWNCFNASNRFGERRATAEWLNANPGFELNELSSYGWHGRAFVFDCL</sequence>
<dbReference type="Pfam" id="PF05711">
    <property type="entry name" value="TylF"/>
    <property type="match status" value="1"/>
</dbReference>
<dbReference type="STRING" id="1007099.SAMN05216287_2937"/>
<proteinExistence type="predicted"/>
<dbReference type="PANTHER" id="PTHR40036">
    <property type="entry name" value="MACROCIN O-METHYLTRANSFERASE"/>
    <property type="match status" value="1"/>
</dbReference>
<keyword evidence="1" id="KW-0808">Transferase</keyword>
<dbReference type="RefSeq" id="WP_175534365.1">
    <property type="nucleotide sequence ID" value="NZ_FNNU01000004.1"/>
</dbReference>
<evidence type="ECO:0000313" key="2">
    <source>
        <dbReference type="Proteomes" id="UP000243778"/>
    </source>
</evidence>
<dbReference type="PANTHER" id="PTHR40036:SF1">
    <property type="entry name" value="MACROCIN O-METHYLTRANSFERASE"/>
    <property type="match status" value="1"/>
</dbReference>
<keyword evidence="2" id="KW-1185">Reference proteome</keyword>
<reference evidence="2" key="1">
    <citation type="submission" date="2016-10" db="EMBL/GenBank/DDBJ databases">
        <authorList>
            <person name="Varghese N."/>
            <person name="Submissions S."/>
        </authorList>
    </citation>
    <scope>NUCLEOTIDE SEQUENCE [LARGE SCALE GENOMIC DNA]</scope>
    <source>
        <strain evidence="2">NRRL B-59562</strain>
    </source>
</reference>
<dbReference type="EMBL" id="FNNU01000004">
    <property type="protein sequence ID" value="SDX44336.1"/>
    <property type="molecule type" value="Genomic_DNA"/>
</dbReference>
<dbReference type="GO" id="GO:0008168">
    <property type="term" value="F:methyltransferase activity"/>
    <property type="evidence" value="ECO:0007669"/>
    <property type="project" value="UniProtKB-KW"/>
</dbReference>
<dbReference type="InterPro" id="IPR008884">
    <property type="entry name" value="TylF_MeTrfase"/>
</dbReference>
<keyword evidence="1" id="KW-0489">Methyltransferase</keyword>
<evidence type="ECO:0000313" key="1">
    <source>
        <dbReference type="EMBL" id="SDX44336.1"/>
    </source>
</evidence>
<dbReference type="AlphaFoldDB" id="A0A1H3BR38"/>
<protein>
    <submittedName>
        <fullName evidence="1">Macrocin-O-methyltransferase (TylF)</fullName>
    </submittedName>
</protein>
<name>A0A1H3BR38_9PSED</name>
<dbReference type="SUPFAM" id="SSF53335">
    <property type="entry name" value="S-adenosyl-L-methionine-dependent methyltransferases"/>
    <property type="match status" value="1"/>
</dbReference>
<organism evidence="1 2">
    <name type="scientific">Pseudomonas kuykendallii</name>
    <dbReference type="NCBI Taxonomy" id="1007099"/>
    <lineage>
        <taxon>Bacteria</taxon>
        <taxon>Pseudomonadati</taxon>
        <taxon>Pseudomonadota</taxon>
        <taxon>Gammaproteobacteria</taxon>
        <taxon>Pseudomonadales</taxon>
        <taxon>Pseudomonadaceae</taxon>
        <taxon>Pseudomonas</taxon>
    </lineage>
</organism>
<dbReference type="Proteomes" id="UP000243778">
    <property type="component" value="Unassembled WGS sequence"/>
</dbReference>
<dbReference type="Gene3D" id="3.40.50.150">
    <property type="entry name" value="Vaccinia Virus protein VP39"/>
    <property type="match status" value="1"/>
</dbReference>
<dbReference type="GO" id="GO:0032259">
    <property type="term" value="P:methylation"/>
    <property type="evidence" value="ECO:0007669"/>
    <property type="project" value="UniProtKB-KW"/>
</dbReference>
<dbReference type="InterPro" id="IPR029063">
    <property type="entry name" value="SAM-dependent_MTases_sf"/>
</dbReference>
<gene>
    <name evidence="1" type="ORF">SAMN05216287_2937</name>
</gene>
<accession>A0A1H3BR38</accession>